<protein>
    <recommendedName>
        <fullName evidence="3">CIR protein PIR protein</fullName>
    </recommendedName>
</protein>
<evidence type="ECO:0000313" key="1">
    <source>
        <dbReference type="EMBL" id="KEG00584.1"/>
    </source>
</evidence>
<gene>
    <name evidence="1" type="ORF">YYE_04413</name>
</gene>
<accession>A0A081IA76</accession>
<proteinExistence type="predicted"/>
<evidence type="ECO:0000313" key="2">
    <source>
        <dbReference type="Proteomes" id="UP000030681"/>
    </source>
</evidence>
<reference evidence="1 2" key="1">
    <citation type="submission" date="2013-02" db="EMBL/GenBank/DDBJ databases">
        <title>The Genome Sequence of Plasmodium vinckei vinckei.</title>
        <authorList>
            <consortium name="The Broad Institute Genome Sequencing Platform"/>
            <consortium name="The Broad Institute Genome Sequencing Center for Infectious Disease"/>
            <person name="Neafsey D."/>
            <person name="Cheeseman I."/>
            <person name="Volkman S."/>
            <person name="Adams J."/>
            <person name="Walker B."/>
            <person name="Young S.K."/>
            <person name="Zeng Q."/>
            <person name="Gargeya S."/>
            <person name="Fitzgerald M."/>
            <person name="Haas B."/>
            <person name="Abouelleil A."/>
            <person name="Alvarado L."/>
            <person name="Arachchi H.M."/>
            <person name="Berlin A.M."/>
            <person name="Chapman S.B."/>
            <person name="Dewar J."/>
            <person name="Goldberg J."/>
            <person name="Griggs A."/>
            <person name="Gujja S."/>
            <person name="Hansen M."/>
            <person name="Howarth C."/>
            <person name="Imamovic A."/>
            <person name="Larimer J."/>
            <person name="McCowan C."/>
            <person name="Murphy C."/>
            <person name="Neiman D."/>
            <person name="Pearson M."/>
            <person name="Priest M."/>
            <person name="Roberts A."/>
            <person name="Saif S."/>
            <person name="Shea T."/>
            <person name="Sisk P."/>
            <person name="Sykes S."/>
            <person name="Wortman J."/>
            <person name="Nusbaum C."/>
            <person name="Birren B."/>
        </authorList>
    </citation>
    <scope>NUCLEOTIDE SEQUENCE [LARGE SCALE GENOMIC DNA]</scope>
    <source>
        <strain evidence="2">vinckei</strain>
    </source>
</reference>
<dbReference type="InterPro" id="IPR006477">
    <property type="entry name" value="Yir_bir_cir"/>
</dbReference>
<sequence>MAKRSCDINNVYKEISTINNYFSEYEATSGVIVQTNNPSINKYCHYGNNSGNGNCNNDYFRKASSGVIYLLKNLKDKCDLEYDKIAEYAILWLSYKLHKKPKNNFTNLNEFYTKYIVNNNDYNKVINDNDSMTYKDIIDKNKDLMNIKEISKFYEAFNILFSSYNLINANKLDCTKHSSYAKNFADKFKDLNNDSNNIKDSPFSQILSTLSGDYNNLKKIYHDKDKSCDFPDLPKIEPKEISVENSGKDSEKSSGQLLGDTFEVTSSSSSILNTVIPGLSTFSVIPVFLGVAYKYSLFGIDKLFQRQYLRNKLKKLKKKMKLNI</sequence>
<evidence type="ECO:0008006" key="3">
    <source>
        <dbReference type="Google" id="ProtNLM"/>
    </source>
</evidence>
<name>A0A081IA76_PLAVN</name>
<dbReference type="Pfam" id="PF06022">
    <property type="entry name" value="Cir_Bir_Yir"/>
    <property type="match status" value="1"/>
</dbReference>
<dbReference type="AlphaFoldDB" id="A0A081IA76"/>
<organism evidence="1 2">
    <name type="scientific">Plasmodium vinckei vinckei</name>
    <dbReference type="NCBI Taxonomy" id="54757"/>
    <lineage>
        <taxon>Eukaryota</taxon>
        <taxon>Sar</taxon>
        <taxon>Alveolata</taxon>
        <taxon>Apicomplexa</taxon>
        <taxon>Aconoidasida</taxon>
        <taxon>Haemosporida</taxon>
        <taxon>Plasmodiidae</taxon>
        <taxon>Plasmodium</taxon>
        <taxon>Plasmodium (Vinckeia)</taxon>
    </lineage>
</organism>
<dbReference type="EMBL" id="KL446955">
    <property type="protein sequence ID" value="KEG00584.1"/>
    <property type="molecule type" value="Genomic_DNA"/>
</dbReference>
<dbReference type="NCBIfam" id="TIGR01590">
    <property type="entry name" value="yir-bir-cir_Pla"/>
    <property type="match status" value="1"/>
</dbReference>
<dbReference type="Proteomes" id="UP000030681">
    <property type="component" value="Unassembled WGS sequence"/>
</dbReference>